<evidence type="ECO:0000313" key="3">
    <source>
        <dbReference type="Proteomes" id="UP000076715"/>
    </source>
</evidence>
<dbReference type="AlphaFoldDB" id="A0A163AMJ0"/>
<evidence type="ECO:0008006" key="4">
    <source>
        <dbReference type="Google" id="ProtNLM"/>
    </source>
</evidence>
<protein>
    <recommendedName>
        <fullName evidence="4">DUF4136 domain-containing protein</fullName>
    </recommendedName>
</protein>
<feature type="signal peptide" evidence="1">
    <location>
        <begin position="1"/>
        <end position="23"/>
    </location>
</feature>
<evidence type="ECO:0000313" key="2">
    <source>
        <dbReference type="EMBL" id="KZS40653.1"/>
    </source>
</evidence>
<keyword evidence="3" id="KW-1185">Reference proteome</keyword>
<proteinExistence type="predicted"/>
<reference evidence="2 3" key="1">
    <citation type="submission" date="2016-01" db="EMBL/GenBank/DDBJ databases">
        <title>The draft genome sequence of Aquimarina sp. RZW4-3-2.</title>
        <authorList>
            <person name="Wang Y."/>
        </authorList>
    </citation>
    <scope>NUCLEOTIDE SEQUENCE [LARGE SCALE GENOMIC DNA]</scope>
    <source>
        <strain evidence="2 3">RZW4-3-2</strain>
    </source>
</reference>
<comment type="caution">
    <text evidence="2">The sequence shown here is derived from an EMBL/GenBank/DDBJ whole genome shotgun (WGS) entry which is preliminary data.</text>
</comment>
<dbReference type="OrthoDB" id="1454323at2"/>
<name>A0A163AMJ0_9FLAO</name>
<dbReference type="PROSITE" id="PS51257">
    <property type="entry name" value="PROKAR_LIPOPROTEIN"/>
    <property type="match status" value="1"/>
</dbReference>
<evidence type="ECO:0000256" key="1">
    <source>
        <dbReference type="SAM" id="SignalP"/>
    </source>
</evidence>
<dbReference type="Proteomes" id="UP000076715">
    <property type="component" value="Unassembled WGS sequence"/>
</dbReference>
<sequence>MKTKYRLLGTLMVLILFSSCSSVKVTDSWRNLEIPKIKGKKVMVVSKTDDQTARIRFENDLVENLNKKGYHSVESYVVFPKSSPTKELTESETLEIKKKLKNNGIDVVIVTVLKHCEEYTKTTSKNDSFYAIYPSYYGLGYYRGFYGYYGTVYMDSEPVTVLTENAKKYILETVVYDLTQPEEKQLLSVITTEIDDPQTLGTVSIDFSKKVVKELNK</sequence>
<organism evidence="2 3">
    <name type="scientific">Aquimarina aggregata</name>
    <dbReference type="NCBI Taxonomy" id="1642818"/>
    <lineage>
        <taxon>Bacteria</taxon>
        <taxon>Pseudomonadati</taxon>
        <taxon>Bacteroidota</taxon>
        <taxon>Flavobacteriia</taxon>
        <taxon>Flavobacteriales</taxon>
        <taxon>Flavobacteriaceae</taxon>
        <taxon>Aquimarina</taxon>
    </lineage>
</organism>
<dbReference type="EMBL" id="LQRT01000013">
    <property type="protein sequence ID" value="KZS40653.1"/>
    <property type="molecule type" value="Genomic_DNA"/>
</dbReference>
<keyword evidence="1" id="KW-0732">Signal</keyword>
<feature type="chain" id="PRO_5007841712" description="DUF4136 domain-containing protein" evidence="1">
    <location>
        <begin position="24"/>
        <end position="217"/>
    </location>
</feature>
<accession>A0A163AMJ0</accession>
<gene>
    <name evidence="2" type="ORF">AWE51_06800</name>
</gene>
<dbReference type="RefSeq" id="WP_066314348.1">
    <property type="nucleotide sequence ID" value="NZ_LQRT01000013.1"/>
</dbReference>
<dbReference type="STRING" id="1642818.AWE51_06800"/>